<name>A0ACB9GUX3_9ASTR</name>
<evidence type="ECO:0000313" key="2">
    <source>
        <dbReference type="Proteomes" id="UP001056120"/>
    </source>
</evidence>
<organism evidence="1 2">
    <name type="scientific">Smallanthus sonchifolius</name>
    <dbReference type="NCBI Taxonomy" id="185202"/>
    <lineage>
        <taxon>Eukaryota</taxon>
        <taxon>Viridiplantae</taxon>
        <taxon>Streptophyta</taxon>
        <taxon>Embryophyta</taxon>
        <taxon>Tracheophyta</taxon>
        <taxon>Spermatophyta</taxon>
        <taxon>Magnoliopsida</taxon>
        <taxon>eudicotyledons</taxon>
        <taxon>Gunneridae</taxon>
        <taxon>Pentapetalae</taxon>
        <taxon>asterids</taxon>
        <taxon>campanulids</taxon>
        <taxon>Asterales</taxon>
        <taxon>Asteraceae</taxon>
        <taxon>Asteroideae</taxon>
        <taxon>Heliantheae alliance</taxon>
        <taxon>Millerieae</taxon>
        <taxon>Smallanthus</taxon>
    </lineage>
</organism>
<proteinExistence type="predicted"/>
<dbReference type="EMBL" id="CM042030">
    <property type="protein sequence ID" value="KAI3787358.1"/>
    <property type="molecule type" value="Genomic_DNA"/>
</dbReference>
<gene>
    <name evidence="1" type="ORF">L1987_41778</name>
</gene>
<reference evidence="1 2" key="2">
    <citation type="journal article" date="2022" name="Mol. Ecol. Resour.">
        <title>The genomes of chicory, endive, great burdock and yacon provide insights into Asteraceae paleo-polyploidization history and plant inulin production.</title>
        <authorList>
            <person name="Fan W."/>
            <person name="Wang S."/>
            <person name="Wang H."/>
            <person name="Wang A."/>
            <person name="Jiang F."/>
            <person name="Liu H."/>
            <person name="Zhao H."/>
            <person name="Xu D."/>
            <person name="Zhang Y."/>
        </authorList>
    </citation>
    <scope>NUCLEOTIDE SEQUENCE [LARGE SCALE GENOMIC DNA]</scope>
    <source>
        <strain evidence="2">cv. Yunnan</strain>
        <tissue evidence="1">Leaves</tissue>
    </source>
</reference>
<keyword evidence="2" id="KW-1185">Reference proteome</keyword>
<protein>
    <submittedName>
        <fullName evidence="1">Uncharacterized protein</fullName>
    </submittedName>
</protein>
<sequence>MTSVSRVWMAAGIAVVNEHSDQGYKLRSLFRHGKKVFTSSTGVEPGGLRSLSALSRSNVDVGARKTTHSDDSLRQVMYLNCWGPS</sequence>
<reference evidence="2" key="1">
    <citation type="journal article" date="2022" name="Mol. Ecol. Resour.">
        <title>The genomes of chicory, endive, great burdock and yacon provide insights into Asteraceae palaeo-polyploidization history and plant inulin production.</title>
        <authorList>
            <person name="Fan W."/>
            <person name="Wang S."/>
            <person name="Wang H."/>
            <person name="Wang A."/>
            <person name="Jiang F."/>
            <person name="Liu H."/>
            <person name="Zhao H."/>
            <person name="Xu D."/>
            <person name="Zhang Y."/>
        </authorList>
    </citation>
    <scope>NUCLEOTIDE SEQUENCE [LARGE SCALE GENOMIC DNA]</scope>
    <source>
        <strain evidence="2">cv. Yunnan</strain>
    </source>
</reference>
<comment type="caution">
    <text evidence="1">The sequence shown here is derived from an EMBL/GenBank/DDBJ whole genome shotgun (WGS) entry which is preliminary data.</text>
</comment>
<accession>A0ACB9GUX3</accession>
<dbReference type="Proteomes" id="UP001056120">
    <property type="component" value="Linkage Group LG13"/>
</dbReference>
<evidence type="ECO:0000313" key="1">
    <source>
        <dbReference type="EMBL" id="KAI3787358.1"/>
    </source>
</evidence>